<dbReference type="GO" id="GO:0000166">
    <property type="term" value="F:nucleotide binding"/>
    <property type="evidence" value="ECO:0007669"/>
    <property type="project" value="UniProtKB-KW"/>
</dbReference>
<feature type="compositionally biased region" description="Basic and acidic residues" evidence="2">
    <location>
        <begin position="1"/>
        <end position="13"/>
    </location>
</feature>
<sequence>MAHVYEGKPDARQLDTPAPTSRFRPRYRALTDEEKALHDTLKGKAEELEKLFEQVKDGRYKSLAFTSLEQSIMWIVKELTS</sequence>
<dbReference type="Pfam" id="PF24729">
    <property type="entry name" value="Acb2_Tad1_hairpin"/>
    <property type="match status" value="1"/>
</dbReference>
<name>A0A6J7X1V3_9CAUD</name>
<evidence type="ECO:0000256" key="2">
    <source>
        <dbReference type="SAM" id="MobiDB-lite"/>
    </source>
</evidence>
<protein>
    <recommendedName>
        <fullName evidence="3">Acb2/Tad1 hairpin domain-containing protein</fullName>
    </recommendedName>
</protein>
<feature type="region of interest" description="Disordered" evidence="2">
    <location>
        <begin position="1"/>
        <end position="24"/>
    </location>
</feature>
<proteinExistence type="predicted"/>
<reference evidence="4" key="1">
    <citation type="submission" date="2020-05" db="EMBL/GenBank/DDBJ databases">
        <authorList>
            <person name="Chiriac C."/>
            <person name="Salcher M."/>
            <person name="Ghai R."/>
            <person name="Kavagutti S V."/>
        </authorList>
    </citation>
    <scope>NUCLEOTIDE SEQUENCE</scope>
</reference>
<dbReference type="InterPro" id="IPR056098">
    <property type="entry name" value="Acb2/Tad1_hairpin"/>
</dbReference>
<organism evidence="4">
    <name type="scientific">uncultured Caudovirales phage</name>
    <dbReference type="NCBI Taxonomy" id="2100421"/>
    <lineage>
        <taxon>Viruses</taxon>
        <taxon>Duplodnaviria</taxon>
        <taxon>Heunggongvirae</taxon>
        <taxon>Uroviricota</taxon>
        <taxon>Caudoviricetes</taxon>
        <taxon>Peduoviridae</taxon>
        <taxon>Maltschvirus</taxon>
        <taxon>Maltschvirus maltsch</taxon>
    </lineage>
</organism>
<feature type="domain" description="Acb2/Tad1 hairpin" evidence="3">
    <location>
        <begin position="22"/>
        <end position="77"/>
    </location>
</feature>
<evidence type="ECO:0000256" key="1">
    <source>
        <dbReference type="ARBA" id="ARBA00022741"/>
    </source>
</evidence>
<gene>
    <name evidence="4" type="ORF">UFOVP735_80</name>
</gene>
<evidence type="ECO:0000313" key="4">
    <source>
        <dbReference type="EMBL" id="CAB5224444.1"/>
    </source>
</evidence>
<evidence type="ECO:0000259" key="3">
    <source>
        <dbReference type="Pfam" id="PF24729"/>
    </source>
</evidence>
<dbReference type="EMBL" id="LR798334">
    <property type="protein sequence ID" value="CAB5224444.1"/>
    <property type="molecule type" value="Genomic_DNA"/>
</dbReference>
<accession>A0A6J7X1V3</accession>
<keyword evidence="1" id="KW-0547">Nucleotide-binding</keyword>